<organism evidence="2 3">
    <name type="scientific">Sporichthya brevicatena</name>
    <dbReference type="NCBI Taxonomy" id="171442"/>
    <lineage>
        <taxon>Bacteria</taxon>
        <taxon>Bacillati</taxon>
        <taxon>Actinomycetota</taxon>
        <taxon>Actinomycetes</taxon>
        <taxon>Sporichthyales</taxon>
        <taxon>Sporichthyaceae</taxon>
        <taxon>Sporichthya</taxon>
    </lineage>
</organism>
<evidence type="ECO:0000259" key="1">
    <source>
        <dbReference type="Pfam" id="PF12697"/>
    </source>
</evidence>
<protein>
    <submittedName>
        <fullName evidence="2">Alpha/beta hydrolase</fullName>
    </submittedName>
</protein>
<dbReference type="GO" id="GO:0016787">
    <property type="term" value="F:hydrolase activity"/>
    <property type="evidence" value="ECO:0007669"/>
    <property type="project" value="UniProtKB-KW"/>
</dbReference>
<dbReference type="PANTHER" id="PTHR37017:SF11">
    <property type="entry name" value="ESTERASE_LIPASE_THIOESTERASE DOMAIN-CONTAINING PROTEIN"/>
    <property type="match status" value="1"/>
</dbReference>
<feature type="domain" description="AB hydrolase-1" evidence="1">
    <location>
        <begin position="5"/>
        <end position="230"/>
    </location>
</feature>
<gene>
    <name evidence="2" type="ORF">GCM10009547_36200</name>
</gene>
<keyword evidence="3" id="KW-1185">Reference proteome</keyword>
<dbReference type="SUPFAM" id="SSF53474">
    <property type="entry name" value="alpha/beta-Hydrolases"/>
    <property type="match status" value="1"/>
</dbReference>
<dbReference type="Pfam" id="PF12697">
    <property type="entry name" value="Abhydrolase_6"/>
    <property type="match status" value="1"/>
</dbReference>
<evidence type="ECO:0000313" key="3">
    <source>
        <dbReference type="Proteomes" id="UP001500957"/>
    </source>
</evidence>
<dbReference type="InterPro" id="IPR052897">
    <property type="entry name" value="Sec-Metab_Biosynth_Hydrolase"/>
</dbReference>
<dbReference type="InterPro" id="IPR000073">
    <property type="entry name" value="AB_hydrolase_1"/>
</dbReference>
<dbReference type="InterPro" id="IPR029058">
    <property type="entry name" value="AB_hydrolase_fold"/>
</dbReference>
<name>A0ABN1H5N4_9ACTN</name>
<reference evidence="2 3" key="1">
    <citation type="journal article" date="2019" name="Int. J. Syst. Evol. Microbiol.">
        <title>The Global Catalogue of Microorganisms (GCM) 10K type strain sequencing project: providing services to taxonomists for standard genome sequencing and annotation.</title>
        <authorList>
            <consortium name="The Broad Institute Genomics Platform"/>
            <consortium name="The Broad Institute Genome Sequencing Center for Infectious Disease"/>
            <person name="Wu L."/>
            <person name="Ma J."/>
        </authorList>
    </citation>
    <scope>NUCLEOTIDE SEQUENCE [LARGE SCALE GENOMIC DNA]</scope>
    <source>
        <strain evidence="2 3">JCM 10671</strain>
    </source>
</reference>
<dbReference type="EMBL" id="BAAAHE010000035">
    <property type="protein sequence ID" value="GAA0629312.1"/>
    <property type="molecule type" value="Genomic_DNA"/>
</dbReference>
<dbReference type="Gene3D" id="3.40.50.1820">
    <property type="entry name" value="alpha/beta hydrolase"/>
    <property type="match status" value="1"/>
</dbReference>
<accession>A0ABN1H5N4</accession>
<comment type="caution">
    <text evidence="2">The sequence shown here is derived from an EMBL/GenBank/DDBJ whole genome shotgun (WGS) entry which is preliminary data.</text>
</comment>
<dbReference type="Proteomes" id="UP001500957">
    <property type="component" value="Unassembled WGS sequence"/>
</dbReference>
<dbReference type="PANTHER" id="PTHR37017">
    <property type="entry name" value="AB HYDROLASE-1 DOMAIN-CONTAINING PROTEIN-RELATED"/>
    <property type="match status" value="1"/>
</dbReference>
<keyword evidence="2" id="KW-0378">Hydrolase</keyword>
<sequence>MAATVVLVHGAFHGSGYWAPTLKGLANLGINALAPDLPGRGADTRPQPDLLGDIAALTEVLDGVPGPIVLVGHSYGGAVVTGAGLHPNVEHVVVLAGYLLEEGETINTAGVVGEVEGIDHTGRPNLRDALSIEDGVATILPEPARPIFYSDFDDEQYAEIITMLSPQRLDSFNQHPGKYAFYEKKSTFLVCNNDMVIHPHIQRIMARRTTRAAAWDCGHFPMITEADKTVRFLAKIAGQV</sequence>
<proteinExistence type="predicted"/>
<evidence type="ECO:0000313" key="2">
    <source>
        <dbReference type="EMBL" id="GAA0629312.1"/>
    </source>
</evidence>
<dbReference type="RefSeq" id="WP_344607323.1">
    <property type="nucleotide sequence ID" value="NZ_BAAAHE010000035.1"/>
</dbReference>